<keyword evidence="1" id="KW-0175">Coiled coil</keyword>
<dbReference type="Pfam" id="PF25917">
    <property type="entry name" value="BSH_RND"/>
    <property type="match status" value="1"/>
</dbReference>
<dbReference type="EMBL" id="FNTI01000001">
    <property type="protein sequence ID" value="SEB90377.1"/>
    <property type="molecule type" value="Genomic_DNA"/>
</dbReference>
<feature type="transmembrane region" description="Helical" evidence="3">
    <location>
        <begin position="82"/>
        <end position="102"/>
    </location>
</feature>
<evidence type="ECO:0000256" key="1">
    <source>
        <dbReference type="SAM" id="Coils"/>
    </source>
</evidence>
<dbReference type="Pfam" id="PF25963">
    <property type="entry name" value="Beta-barrel_AAEA"/>
    <property type="match status" value="1"/>
</dbReference>
<dbReference type="PANTHER" id="PTHR30386">
    <property type="entry name" value="MEMBRANE FUSION SUBUNIT OF EMRAB-TOLC MULTIDRUG EFFLUX PUMP"/>
    <property type="match status" value="1"/>
</dbReference>
<evidence type="ECO:0000256" key="3">
    <source>
        <dbReference type="SAM" id="Phobius"/>
    </source>
</evidence>
<feature type="region of interest" description="Disordered" evidence="2">
    <location>
        <begin position="21"/>
        <end position="74"/>
    </location>
</feature>
<dbReference type="OrthoDB" id="9811754at2"/>
<evidence type="ECO:0000259" key="5">
    <source>
        <dbReference type="Pfam" id="PF25963"/>
    </source>
</evidence>
<reference evidence="6 7" key="1">
    <citation type="submission" date="2016-10" db="EMBL/GenBank/DDBJ databases">
        <authorList>
            <person name="de Groot N.N."/>
        </authorList>
    </citation>
    <scope>NUCLEOTIDE SEQUENCE [LARGE SCALE GENOMIC DNA]</scope>
    <source>
        <strain evidence="6 7">GAS522</strain>
    </source>
</reference>
<organism evidence="6 7">
    <name type="scientific">Bradyrhizobium lablabi</name>
    <dbReference type="NCBI Taxonomy" id="722472"/>
    <lineage>
        <taxon>Bacteria</taxon>
        <taxon>Pseudomonadati</taxon>
        <taxon>Pseudomonadota</taxon>
        <taxon>Alphaproteobacteria</taxon>
        <taxon>Hyphomicrobiales</taxon>
        <taxon>Nitrobacteraceae</taxon>
        <taxon>Bradyrhizobium</taxon>
    </lineage>
</organism>
<accession>A0A1M7K9G4</accession>
<keyword evidence="3" id="KW-0812">Transmembrane</keyword>
<feature type="domain" description="Multidrug resistance protein MdtA-like barrel-sandwich hybrid" evidence="4">
    <location>
        <begin position="120"/>
        <end position="314"/>
    </location>
</feature>
<dbReference type="InterPro" id="IPR058634">
    <property type="entry name" value="AaeA-lik-b-barrel"/>
</dbReference>
<feature type="coiled-coil region" evidence="1">
    <location>
        <begin position="160"/>
        <end position="281"/>
    </location>
</feature>
<dbReference type="InterPro" id="IPR058625">
    <property type="entry name" value="MdtA-like_BSH"/>
</dbReference>
<dbReference type="InterPro" id="IPR050739">
    <property type="entry name" value="MFP"/>
</dbReference>
<sequence>MFEDNFLERDGRVLEGVEIPQSVTASHEPSAASEKLVVTARAPSPHESPVAKAPASPVQAEPAQTQATGKGHRAGFLRRRPIVSAIGAMLLASALGGGYLYLDYARHFQSTDDAFIAARQSSLAPKVSGYLTAVPVTDNQHVKAGDVIARIDDRDYRTALDQAEAQVAAAHASIENIDAQLDVQQAQISANQAQVDQAQAALVFAEQQAARYEHLGQTGYGTVQNEQQYTSQLHQQQAALASAQATLKLAQRQVEALKAQRNSAVASLRQAEAQRDQAELNLSYTTVTAAQPGRVVNLTAAVGQFAQPGTSLTMFVPDQIWVTANFKEIQLDHMRPGDPATLAIDAYPDRKIHGHVESVQPGSGTAFSLLPAQNATGNYVKIVQRVPVKIIMDNPPVDVALGPGLSVVPTVRVESTSSLIEKLRRDL</sequence>
<dbReference type="Gene3D" id="2.40.30.170">
    <property type="match status" value="1"/>
</dbReference>
<keyword evidence="3" id="KW-0472">Membrane</keyword>
<dbReference type="RefSeq" id="WP_079587389.1">
    <property type="nucleotide sequence ID" value="NZ_FNTI01000001.1"/>
</dbReference>
<dbReference type="PANTHER" id="PTHR30386:SF24">
    <property type="entry name" value="MULTIDRUG RESISTANCE EFFLUX PUMP"/>
    <property type="match status" value="1"/>
</dbReference>
<dbReference type="Gene3D" id="2.40.50.100">
    <property type="match status" value="1"/>
</dbReference>
<protein>
    <submittedName>
        <fullName evidence="6">Membrane fusion protein, multidrug efflux system</fullName>
    </submittedName>
</protein>
<evidence type="ECO:0000259" key="4">
    <source>
        <dbReference type="Pfam" id="PF25917"/>
    </source>
</evidence>
<evidence type="ECO:0000313" key="6">
    <source>
        <dbReference type="EMBL" id="SEB90377.1"/>
    </source>
</evidence>
<dbReference type="AlphaFoldDB" id="A0A1M7K9G4"/>
<dbReference type="SUPFAM" id="SSF111369">
    <property type="entry name" value="HlyD-like secretion proteins"/>
    <property type="match status" value="2"/>
</dbReference>
<gene>
    <name evidence="6" type="ORF">SAMN05444171_0191</name>
</gene>
<proteinExistence type="predicted"/>
<keyword evidence="3" id="KW-1133">Transmembrane helix</keyword>
<feature type="domain" description="p-hydroxybenzoic acid efflux pump subunit AaeA-like beta-barrel" evidence="5">
    <location>
        <begin position="321"/>
        <end position="407"/>
    </location>
</feature>
<evidence type="ECO:0000256" key="2">
    <source>
        <dbReference type="SAM" id="MobiDB-lite"/>
    </source>
</evidence>
<evidence type="ECO:0000313" key="7">
    <source>
        <dbReference type="Proteomes" id="UP000183208"/>
    </source>
</evidence>
<dbReference type="Gene3D" id="1.10.287.470">
    <property type="entry name" value="Helix hairpin bin"/>
    <property type="match status" value="2"/>
</dbReference>
<name>A0A1M7K9G4_9BRAD</name>
<dbReference type="Proteomes" id="UP000183208">
    <property type="component" value="Unassembled WGS sequence"/>
</dbReference>